<name>A0A3G5A766_9VIRU</name>
<organism evidence="1">
    <name type="scientific">Hyperionvirus sp</name>
    <dbReference type="NCBI Taxonomy" id="2487770"/>
    <lineage>
        <taxon>Viruses</taxon>
        <taxon>Varidnaviria</taxon>
        <taxon>Bamfordvirae</taxon>
        <taxon>Nucleocytoviricota</taxon>
        <taxon>Megaviricetes</taxon>
        <taxon>Imitervirales</taxon>
        <taxon>Mimiviridae</taxon>
        <taxon>Klosneuvirinae</taxon>
    </lineage>
</organism>
<proteinExistence type="predicted"/>
<dbReference type="InterPro" id="IPR036361">
    <property type="entry name" value="SAP_dom_sf"/>
</dbReference>
<evidence type="ECO:0008006" key="2">
    <source>
        <dbReference type="Google" id="ProtNLM"/>
    </source>
</evidence>
<protein>
    <recommendedName>
        <fullName evidence="2">SAP domain-containing protein</fullName>
    </recommendedName>
</protein>
<dbReference type="SUPFAM" id="SSF68906">
    <property type="entry name" value="SAP domain"/>
    <property type="match status" value="1"/>
</dbReference>
<dbReference type="EMBL" id="MK072386">
    <property type="protein sequence ID" value="AYV83100.1"/>
    <property type="molecule type" value="Genomic_DNA"/>
</dbReference>
<reference evidence="1" key="1">
    <citation type="submission" date="2018-10" db="EMBL/GenBank/DDBJ databases">
        <title>Hidden diversity of soil giant viruses.</title>
        <authorList>
            <person name="Schulz F."/>
            <person name="Alteio L."/>
            <person name="Goudeau D."/>
            <person name="Ryan E.M."/>
            <person name="Malmstrom R.R."/>
            <person name="Blanchard J."/>
            <person name="Woyke T."/>
        </authorList>
    </citation>
    <scope>NUCLEOTIDE SEQUENCE</scope>
    <source>
        <strain evidence="1">HYV1</strain>
    </source>
</reference>
<accession>A0A3G5A766</accession>
<sequence>MKNYVIFLEKKIREMEEIIKGFRNELATDTQDLGYVHKIISNLADELLRERDLTSALREEVTKRDDEIAQLKDEFKCKDEIISQNLETPEQIEIIPKNEEGSPEVLDVWLETTIEKLGFDAEDYRELIDERTFGELKNLCKVHSVDSFKNNKADMVGTILGGPSKKLNMIVKDIAFEKARDIMISMKDPAMDEKYIVKTYSTYSLSRSSKKAVLVLDVAKLKIMEELFVCQLKNQTVKKLKEICMPYNVSKSGKKSDIVNRLAIAKALEIVKPRVSSRPSDCSDGDSLGSAHPGSYFQISRSG</sequence>
<evidence type="ECO:0000313" key="1">
    <source>
        <dbReference type="EMBL" id="AYV83100.1"/>
    </source>
</evidence>
<gene>
    <name evidence="1" type="ORF">Hyperionvirus4_65</name>
</gene>